<proteinExistence type="predicted"/>
<sequence length="300" mass="33911">MTGELRTDRLSIALAEIFRTPPEVVEVVAEEASPEERSWDALVSCEYTAVLGHVSWALDIYARETVVEHPDESELARLLAEKLRCVVLYPSGGAMRPSAYWLVTPDGLVTRARLLESDDDEPFHTIDAVEDPVPQLPDVRVELMREVIREQPVPVPIAEGFSAAVEAWWEARSREGKGTEPSALEPGSSLWYARNSLGAWEKSVHRVENDWQPGGRYPVDMYAEDLHVRDEIDELLHGLPQEIRETFRNSVNRLDERFREATQGDGGKALAASLGTSPISMVNKGWWWHRRPVRLPWKGL</sequence>
<reference evidence="2" key="1">
    <citation type="journal article" date="2019" name="Int. J. Syst. Evol. Microbiol.">
        <title>The Global Catalogue of Microorganisms (GCM) 10K type strain sequencing project: providing services to taxonomists for standard genome sequencing and annotation.</title>
        <authorList>
            <consortium name="The Broad Institute Genomics Platform"/>
            <consortium name="The Broad Institute Genome Sequencing Center for Infectious Disease"/>
            <person name="Wu L."/>
            <person name="Ma J."/>
        </authorList>
    </citation>
    <scope>NUCLEOTIDE SEQUENCE [LARGE SCALE GENOMIC DNA]</scope>
    <source>
        <strain evidence="2">CGMCC 4.7455</strain>
    </source>
</reference>
<dbReference type="Proteomes" id="UP001597365">
    <property type="component" value="Unassembled WGS sequence"/>
</dbReference>
<organism evidence="1 2">
    <name type="scientific">Streptomyces desertarenae</name>
    <dbReference type="NCBI Taxonomy" id="2666184"/>
    <lineage>
        <taxon>Bacteria</taxon>
        <taxon>Bacillati</taxon>
        <taxon>Actinomycetota</taxon>
        <taxon>Actinomycetes</taxon>
        <taxon>Kitasatosporales</taxon>
        <taxon>Streptomycetaceae</taxon>
        <taxon>Streptomyces</taxon>
    </lineage>
</organism>
<accession>A0ABW4PKT5</accession>
<dbReference type="EMBL" id="JBHUFU010000007">
    <property type="protein sequence ID" value="MFD1830767.1"/>
    <property type="molecule type" value="Genomic_DNA"/>
</dbReference>
<keyword evidence="2" id="KW-1185">Reference proteome</keyword>
<name>A0ABW4PKT5_9ACTN</name>
<dbReference type="RefSeq" id="WP_380900013.1">
    <property type="nucleotide sequence ID" value="NZ_JBHUFU010000007.1"/>
</dbReference>
<comment type="caution">
    <text evidence="1">The sequence shown here is derived from an EMBL/GenBank/DDBJ whole genome shotgun (WGS) entry which is preliminary data.</text>
</comment>
<gene>
    <name evidence="1" type="ORF">ACFSJS_13940</name>
</gene>
<evidence type="ECO:0000313" key="1">
    <source>
        <dbReference type="EMBL" id="MFD1830767.1"/>
    </source>
</evidence>
<protein>
    <submittedName>
        <fullName evidence="1">Uncharacterized protein</fullName>
    </submittedName>
</protein>
<evidence type="ECO:0000313" key="2">
    <source>
        <dbReference type="Proteomes" id="UP001597365"/>
    </source>
</evidence>